<dbReference type="InterPro" id="IPR036388">
    <property type="entry name" value="WH-like_DNA-bd_sf"/>
</dbReference>
<dbReference type="SUPFAM" id="SSF55781">
    <property type="entry name" value="GAF domain-like"/>
    <property type="match status" value="1"/>
</dbReference>
<comment type="caution">
    <text evidence="5">The sequence shown here is derived from an EMBL/GenBank/DDBJ whole genome shotgun (WGS) entry which is preliminary data.</text>
</comment>
<name>A0ABT7M642_9PSEU</name>
<evidence type="ECO:0000259" key="4">
    <source>
        <dbReference type="PROSITE" id="PS50043"/>
    </source>
</evidence>
<organism evidence="5 6">
    <name type="scientific">Actinomycetospora termitidis</name>
    <dbReference type="NCBI Taxonomy" id="3053470"/>
    <lineage>
        <taxon>Bacteria</taxon>
        <taxon>Bacillati</taxon>
        <taxon>Actinomycetota</taxon>
        <taxon>Actinomycetes</taxon>
        <taxon>Pseudonocardiales</taxon>
        <taxon>Pseudonocardiaceae</taxon>
        <taxon>Actinomycetospora</taxon>
    </lineage>
</organism>
<keyword evidence="6" id="KW-1185">Reference proteome</keyword>
<dbReference type="InterPro" id="IPR016032">
    <property type="entry name" value="Sig_transdc_resp-reg_C-effctor"/>
</dbReference>
<dbReference type="PRINTS" id="PR00038">
    <property type="entry name" value="HTHLUXR"/>
</dbReference>
<evidence type="ECO:0000256" key="3">
    <source>
        <dbReference type="ARBA" id="ARBA00023163"/>
    </source>
</evidence>
<dbReference type="Pfam" id="PF00196">
    <property type="entry name" value="GerE"/>
    <property type="match status" value="1"/>
</dbReference>
<keyword evidence="1" id="KW-0805">Transcription regulation</keyword>
<dbReference type="RefSeq" id="WP_286052371.1">
    <property type="nucleotide sequence ID" value="NZ_JASVWF010000002.1"/>
</dbReference>
<dbReference type="Proteomes" id="UP001231924">
    <property type="component" value="Unassembled WGS sequence"/>
</dbReference>
<dbReference type="SUPFAM" id="SSF46894">
    <property type="entry name" value="C-terminal effector domain of the bipartite response regulators"/>
    <property type="match status" value="1"/>
</dbReference>
<keyword evidence="3" id="KW-0804">Transcription</keyword>
<accession>A0ABT7M642</accession>
<dbReference type="InterPro" id="IPR000792">
    <property type="entry name" value="Tscrpt_reg_LuxR_C"/>
</dbReference>
<dbReference type="CDD" id="cd06170">
    <property type="entry name" value="LuxR_C_like"/>
    <property type="match status" value="1"/>
</dbReference>
<sequence length="313" mass="33012">MTALAAARELSGSLGRREGRPATVAIAEGLGRVVRSDCLALSVWDPVRRRHRTLASSYPAAVTAFLDAVMHTDPLFAVVRGGGLPVRVRDLAPAQRGGEIFDSVITPCGFRDGLTQCLFAPDGRYVGMLNASTLDTRHPDDDAVSLLVLLAPQLGAALDPAPVPDAPVRRLDDGVSEGLRLGADGTVVPLTAAARPDLLLAPSPLLAAARALRSGPVRRLVVHRETVHDVEMYRSGPDVVVLYGEVPPPCGLTVRELQVLARVAEGESNPEAGAHLGIGARTVASHVEHILTKTGCRNRVDATRTATAWGLLC</sequence>
<gene>
    <name evidence="5" type="ORF">QRT03_09170</name>
</gene>
<dbReference type="Gene3D" id="1.10.10.10">
    <property type="entry name" value="Winged helix-like DNA-binding domain superfamily/Winged helix DNA-binding domain"/>
    <property type="match status" value="1"/>
</dbReference>
<evidence type="ECO:0000313" key="6">
    <source>
        <dbReference type="Proteomes" id="UP001231924"/>
    </source>
</evidence>
<dbReference type="PROSITE" id="PS50043">
    <property type="entry name" value="HTH_LUXR_2"/>
    <property type="match status" value="1"/>
</dbReference>
<keyword evidence="2" id="KW-0238">DNA-binding</keyword>
<reference evidence="5 6" key="1">
    <citation type="submission" date="2023-06" db="EMBL/GenBank/DDBJ databases">
        <title>Actinomycetospora Odt1-22.</title>
        <authorList>
            <person name="Supong K."/>
        </authorList>
    </citation>
    <scope>NUCLEOTIDE SEQUENCE [LARGE SCALE GENOMIC DNA]</scope>
    <source>
        <strain evidence="5 6">Odt1-22</strain>
    </source>
</reference>
<protein>
    <submittedName>
        <fullName evidence="5">Helix-turn-helix transcriptional regulator</fullName>
    </submittedName>
</protein>
<dbReference type="SMART" id="SM00421">
    <property type="entry name" value="HTH_LUXR"/>
    <property type="match status" value="1"/>
</dbReference>
<dbReference type="PANTHER" id="PTHR44688">
    <property type="entry name" value="DNA-BINDING TRANSCRIPTIONAL ACTIVATOR DEVR_DOSR"/>
    <property type="match status" value="1"/>
</dbReference>
<evidence type="ECO:0000256" key="2">
    <source>
        <dbReference type="ARBA" id="ARBA00023125"/>
    </source>
</evidence>
<evidence type="ECO:0000313" key="5">
    <source>
        <dbReference type="EMBL" id="MDL5156124.1"/>
    </source>
</evidence>
<dbReference type="EMBL" id="JASVWF010000002">
    <property type="protein sequence ID" value="MDL5156124.1"/>
    <property type="molecule type" value="Genomic_DNA"/>
</dbReference>
<dbReference type="PANTHER" id="PTHR44688:SF16">
    <property type="entry name" value="DNA-BINDING TRANSCRIPTIONAL ACTIVATOR DEVR_DOSR"/>
    <property type="match status" value="1"/>
</dbReference>
<proteinExistence type="predicted"/>
<evidence type="ECO:0000256" key="1">
    <source>
        <dbReference type="ARBA" id="ARBA00023015"/>
    </source>
</evidence>
<feature type="domain" description="HTH luxR-type" evidence="4">
    <location>
        <begin position="244"/>
        <end position="310"/>
    </location>
</feature>